<comment type="caution">
    <text evidence="1">The sequence shown here is derived from an EMBL/GenBank/DDBJ whole genome shotgun (WGS) entry which is preliminary data.</text>
</comment>
<dbReference type="EMBL" id="JAWDGP010005713">
    <property type="protein sequence ID" value="KAK3753396.1"/>
    <property type="molecule type" value="Genomic_DNA"/>
</dbReference>
<evidence type="ECO:0000313" key="2">
    <source>
        <dbReference type="Proteomes" id="UP001283361"/>
    </source>
</evidence>
<organism evidence="1 2">
    <name type="scientific">Elysia crispata</name>
    <name type="common">lettuce slug</name>
    <dbReference type="NCBI Taxonomy" id="231223"/>
    <lineage>
        <taxon>Eukaryota</taxon>
        <taxon>Metazoa</taxon>
        <taxon>Spiralia</taxon>
        <taxon>Lophotrochozoa</taxon>
        <taxon>Mollusca</taxon>
        <taxon>Gastropoda</taxon>
        <taxon>Heterobranchia</taxon>
        <taxon>Euthyneura</taxon>
        <taxon>Panpulmonata</taxon>
        <taxon>Sacoglossa</taxon>
        <taxon>Placobranchoidea</taxon>
        <taxon>Plakobranchidae</taxon>
        <taxon>Elysia</taxon>
    </lineage>
</organism>
<dbReference type="AlphaFoldDB" id="A0AAE0YQ68"/>
<accession>A0AAE0YQ68</accession>
<dbReference type="PROSITE" id="PS51257">
    <property type="entry name" value="PROKAR_LIPOPROTEIN"/>
    <property type="match status" value="1"/>
</dbReference>
<keyword evidence="2" id="KW-1185">Reference proteome</keyword>
<dbReference type="Proteomes" id="UP001283361">
    <property type="component" value="Unassembled WGS sequence"/>
</dbReference>
<sequence>MVNKAQPAINALITGALSCEPRLQPSYASEKIPGNKELNQRLSQLFYTCMQLDSRCACAVLIHKINVACVAWEVLQLHGTRALEEVLNRDDINTFCSGNNARSLWPGVKLQYGVCTFIFVKK</sequence>
<gene>
    <name evidence="1" type="ORF">RRG08_005984</name>
</gene>
<proteinExistence type="predicted"/>
<protein>
    <submittedName>
        <fullName evidence="1">Uncharacterized protein</fullName>
    </submittedName>
</protein>
<reference evidence="1" key="1">
    <citation type="journal article" date="2023" name="G3 (Bethesda)">
        <title>A reference genome for the long-term kleptoplast-retaining sea slug Elysia crispata morphotype clarki.</title>
        <authorList>
            <person name="Eastman K.E."/>
            <person name="Pendleton A.L."/>
            <person name="Shaikh M.A."/>
            <person name="Suttiyut T."/>
            <person name="Ogas R."/>
            <person name="Tomko P."/>
            <person name="Gavelis G."/>
            <person name="Widhalm J.R."/>
            <person name="Wisecaver J.H."/>
        </authorList>
    </citation>
    <scope>NUCLEOTIDE SEQUENCE</scope>
    <source>
        <strain evidence="1">ECLA1</strain>
    </source>
</reference>
<evidence type="ECO:0000313" key="1">
    <source>
        <dbReference type="EMBL" id="KAK3753396.1"/>
    </source>
</evidence>
<name>A0AAE0YQ68_9GAST</name>